<keyword evidence="2" id="KW-1185">Reference proteome</keyword>
<dbReference type="EMBL" id="LDAU01000153">
    <property type="protein sequence ID" value="KRX02724.1"/>
    <property type="molecule type" value="Genomic_DNA"/>
</dbReference>
<sequence length="99" mass="11526">MNHNANVVPVDAHLAHSHFYSYIESFHTPEGQKGLEEQGTDIQSQLREQFINDNSWEHKICLRECFKLTSQRYVEYCLDRKCGGVDFFKAANILGYTKQ</sequence>
<protein>
    <submittedName>
        <fullName evidence="1">Uncharacterized protein</fullName>
    </submittedName>
</protein>
<dbReference type="AlphaFoldDB" id="A0A0V0QKK8"/>
<dbReference type="InParanoid" id="A0A0V0QKK8"/>
<accession>A0A0V0QKK8</accession>
<organism evidence="1 2">
    <name type="scientific">Pseudocohnilembus persalinus</name>
    <name type="common">Ciliate</name>
    <dbReference type="NCBI Taxonomy" id="266149"/>
    <lineage>
        <taxon>Eukaryota</taxon>
        <taxon>Sar</taxon>
        <taxon>Alveolata</taxon>
        <taxon>Ciliophora</taxon>
        <taxon>Intramacronucleata</taxon>
        <taxon>Oligohymenophorea</taxon>
        <taxon>Scuticociliatia</taxon>
        <taxon>Philasterida</taxon>
        <taxon>Pseudocohnilembidae</taxon>
        <taxon>Pseudocohnilembus</taxon>
    </lineage>
</organism>
<proteinExistence type="predicted"/>
<dbReference type="OrthoDB" id="282164at2759"/>
<gene>
    <name evidence="1" type="ORF">PPERSA_01841</name>
</gene>
<evidence type="ECO:0000313" key="2">
    <source>
        <dbReference type="Proteomes" id="UP000054937"/>
    </source>
</evidence>
<comment type="caution">
    <text evidence="1">The sequence shown here is derived from an EMBL/GenBank/DDBJ whole genome shotgun (WGS) entry which is preliminary data.</text>
</comment>
<evidence type="ECO:0000313" key="1">
    <source>
        <dbReference type="EMBL" id="KRX02724.1"/>
    </source>
</evidence>
<reference evidence="1 2" key="1">
    <citation type="journal article" date="2015" name="Sci. Rep.">
        <title>Genome of the facultative scuticociliatosis pathogen Pseudocohnilembus persalinus provides insight into its virulence through horizontal gene transfer.</title>
        <authorList>
            <person name="Xiong J."/>
            <person name="Wang G."/>
            <person name="Cheng J."/>
            <person name="Tian M."/>
            <person name="Pan X."/>
            <person name="Warren A."/>
            <person name="Jiang C."/>
            <person name="Yuan D."/>
            <person name="Miao W."/>
        </authorList>
    </citation>
    <scope>NUCLEOTIDE SEQUENCE [LARGE SCALE GENOMIC DNA]</scope>
    <source>
        <strain evidence="1">36N120E</strain>
    </source>
</reference>
<name>A0A0V0QKK8_PSEPJ</name>
<dbReference type="Proteomes" id="UP000054937">
    <property type="component" value="Unassembled WGS sequence"/>
</dbReference>
<dbReference type="OMA" id="FINDNSW"/>